<feature type="binding site" evidence="9">
    <location>
        <position position="90"/>
    </location>
    <ligand>
        <name>ATP</name>
        <dbReference type="ChEBI" id="CHEBI:30616"/>
    </ligand>
</feature>
<dbReference type="Proteomes" id="UP000028045">
    <property type="component" value="Unassembled WGS sequence"/>
</dbReference>
<sequence>MSDRSSTGESGSIYYDDQEIIPDNGLKIETAPFGLEKLYDYEPGGHHPVHLDDVFNNRYRVIHKLGSGGFANVWLCRDLAAGLPKYVAAKVIAAEGSTAECPESRVGKLLETGCEREATAIYFSLPLDQFEIHGPNGTHYVFVYPVLGPRVSKLLHLSRLDDPGPQLRKICLEIAQAMATLHAHGICHGDFRPANILARIRGFDGLSEETVLEILGRPETTKVILVSGETHTLKTAPQYLIYPVKWDEVLLNPNNTSLTTGSACLTDFGESFESSSPPVEVGIPQVYYSPEQALEGKVGEASDLWALGCTLFEVRTGRKLFDTFDGDVDECLCKIALLLGKYPEPWWSETWASRRHFFQDEGDGDGKVVKVPRKPSTGNRTDAPQFHRPVYERPIPRSLEEIIREGAIFDVNKGPHVVVKDITTQESKIFADLLGRILNYNPKKRLSAEEVGQHEWFKL</sequence>
<protein>
    <recommendedName>
        <fullName evidence="1">non-specific serine/threonine protein kinase</fullName>
        <ecNumber evidence="1">2.7.11.1</ecNumber>
    </recommendedName>
</protein>
<evidence type="ECO:0000256" key="1">
    <source>
        <dbReference type="ARBA" id="ARBA00012513"/>
    </source>
</evidence>
<evidence type="ECO:0000256" key="2">
    <source>
        <dbReference type="ARBA" id="ARBA00022527"/>
    </source>
</evidence>
<reference evidence="11 12" key="1">
    <citation type="journal article" date="2014" name="BMC Genomics">
        <title>Comparative genome sequencing reveals chemotype-specific gene clusters in the toxigenic black mold Stachybotrys.</title>
        <authorList>
            <person name="Semeiks J."/>
            <person name="Borek D."/>
            <person name="Otwinowski Z."/>
            <person name="Grishin N.V."/>
        </authorList>
    </citation>
    <scope>NUCLEOTIDE SEQUENCE [LARGE SCALE GENOMIC DNA]</scope>
    <source>
        <strain evidence="12">CBS 109288 / IBT 7711</strain>
    </source>
</reference>
<feature type="domain" description="Protein kinase" evidence="10">
    <location>
        <begin position="59"/>
        <end position="457"/>
    </location>
</feature>
<keyword evidence="3" id="KW-0808">Transferase</keyword>
<evidence type="ECO:0000256" key="5">
    <source>
        <dbReference type="ARBA" id="ARBA00022777"/>
    </source>
</evidence>
<dbReference type="PROSITE" id="PS00107">
    <property type="entry name" value="PROTEIN_KINASE_ATP"/>
    <property type="match status" value="1"/>
</dbReference>
<dbReference type="Gene3D" id="3.30.200.20">
    <property type="entry name" value="Phosphorylase Kinase, domain 1"/>
    <property type="match status" value="1"/>
</dbReference>
<organism evidence="11 12">
    <name type="scientific">Stachybotrys chartarum (strain CBS 109288 / IBT 7711)</name>
    <name type="common">Toxic black mold</name>
    <name type="synonym">Stilbospora chartarum</name>
    <dbReference type="NCBI Taxonomy" id="1280523"/>
    <lineage>
        <taxon>Eukaryota</taxon>
        <taxon>Fungi</taxon>
        <taxon>Dikarya</taxon>
        <taxon>Ascomycota</taxon>
        <taxon>Pezizomycotina</taxon>
        <taxon>Sordariomycetes</taxon>
        <taxon>Hypocreomycetidae</taxon>
        <taxon>Hypocreales</taxon>
        <taxon>Stachybotryaceae</taxon>
        <taxon>Stachybotrys</taxon>
    </lineage>
</organism>
<keyword evidence="12" id="KW-1185">Reference proteome</keyword>
<keyword evidence="6 9" id="KW-0067">ATP-binding</keyword>
<dbReference type="GO" id="GO:0000245">
    <property type="term" value="P:spliceosomal complex assembly"/>
    <property type="evidence" value="ECO:0007669"/>
    <property type="project" value="TreeGrafter"/>
</dbReference>
<dbReference type="InterPro" id="IPR011009">
    <property type="entry name" value="Kinase-like_dom_sf"/>
</dbReference>
<dbReference type="AlphaFoldDB" id="A0A084BA13"/>
<dbReference type="GO" id="GO:0050684">
    <property type="term" value="P:regulation of mRNA processing"/>
    <property type="evidence" value="ECO:0007669"/>
    <property type="project" value="TreeGrafter"/>
</dbReference>
<dbReference type="EMBL" id="KL647604">
    <property type="protein sequence ID" value="KEY74392.1"/>
    <property type="molecule type" value="Genomic_DNA"/>
</dbReference>
<dbReference type="PROSITE" id="PS50011">
    <property type="entry name" value="PROTEIN_KINASE_DOM"/>
    <property type="match status" value="1"/>
</dbReference>
<proteinExistence type="predicted"/>
<evidence type="ECO:0000256" key="8">
    <source>
        <dbReference type="ARBA" id="ARBA00048679"/>
    </source>
</evidence>
<dbReference type="InterPro" id="IPR017441">
    <property type="entry name" value="Protein_kinase_ATP_BS"/>
</dbReference>
<dbReference type="Pfam" id="PF00069">
    <property type="entry name" value="Pkinase"/>
    <property type="match status" value="1"/>
</dbReference>
<evidence type="ECO:0000313" key="11">
    <source>
        <dbReference type="EMBL" id="KEY74392.1"/>
    </source>
</evidence>
<name>A0A084BA13_STACB</name>
<evidence type="ECO:0000256" key="3">
    <source>
        <dbReference type="ARBA" id="ARBA00022679"/>
    </source>
</evidence>
<comment type="catalytic activity">
    <reaction evidence="7">
        <text>L-threonyl-[protein] + ATP = O-phospho-L-threonyl-[protein] + ADP + H(+)</text>
        <dbReference type="Rhea" id="RHEA:46608"/>
        <dbReference type="Rhea" id="RHEA-COMP:11060"/>
        <dbReference type="Rhea" id="RHEA-COMP:11605"/>
        <dbReference type="ChEBI" id="CHEBI:15378"/>
        <dbReference type="ChEBI" id="CHEBI:30013"/>
        <dbReference type="ChEBI" id="CHEBI:30616"/>
        <dbReference type="ChEBI" id="CHEBI:61977"/>
        <dbReference type="ChEBI" id="CHEBI:456216"/>
        <dbReference type="EC" id="2.7.11.1"/>
    </reaction>
</comment>
<dbReference type="HOGENOM" id="CLU_000288_81_2_1"/>
<keyword evidence="5" id="KW-0418">Kinase</keyword>
<dbReference type="OrthoDB" id="5979581at2759"/>
<keyword evidence="2" id="KW-0723">Serine/threonine-protein kinase</keyword>
<dbReference type="PANTHER" id="PTHR47634:SF9">
    <property type="entry name" value="PROTEIN KINASE DOMAIN-CONTAINING PROTEIN-RELATED"/>
    <property type="match status" value="1"/>
</dbReference>
<dbReference type="SUPFAM" id="SSF56112">
    <property type="entry name" value="Protein kinase-like (PK-like)"/>
    <property type="match status" value="1"/>
</dbReference>
<evidence type="ECO:0000256" key="7">
    <source>
        <dbReference type="ARBA" id="ARBA00047899"/>
    </source>
</evidence>
<evidence type="ECO:0000256" key="6">
    <source>
        <dbReference type="ARBA" id="ARBA00022840"/>
    </source>
</evidence>
<dbReference type="GO" id="GO:0004674">
    <property type="term" value="F:protein serine/threonine kinase activity"/>
    <property type="evidence" value="ECO:0007669"/>
    <property type="project" value="UniProtKB-KW"/>
</dbReference>
<comment type="catalytic activity">
    <reaction evidence="8">
        <text>L-seryl-[protein] + ATP = O-phospho-L-seryl-[protein] + ADP + H(+)</text>
        <dbReference type="Rhea" id="RHEA:17989"/>
        <dbReference type="Rhea" id="RHEA-COMP:9863"/>
        <dbReference type="Rhea" id="RHEA-COMP:11604"/>
        <dbReference type="ChEBI" id="CHEBI:15378"/>
        <dbReference type="ChEBI" id="CHEBI:29999"/>
        <dbReference type="ChEBI" id="CHEBI:30616"/>
        <dbReference type="ChEBI" id="CHEBI:83421"/>
        <dbReference type="ChEBI" id="CHEBI:456216"/>
        <dbReference type="EC" id="2.7.11.1"/>
    </reaction>
</comment>
<accession>A0A084BA13</accession>
<dbReference type="PANTHER" id="PTHR47634">
    <property type="entry name" value="PROTEIN KINASE DOMAIN-CONTAINING PROTEIN-RELATED"/>
    <property type="match status" value="1"/>
</dbReference>
<evidence type="ECO:0000313" key="12">
    <source>
        <dbReference type="Proteomes" id="UP000028045"/>
    </source>
</evidence>
<keyword evidence="4 9" id="KW-0547">Nucleotide-binding</keyword>
<dbReference type="EC" id="2.7.11.1" evidence="1"/>
<dbReference type="InterPro" id="IPR051334">
    <property type="entry name" value="SRPK"/>
</dbReference>
<dbReference type="InterPro" id="IPR000719">
    <property type="entry name" value="Prot_kinase_dom"/>
</dbReference>
<evidence type="ECO:0000256" key="9">
    <source>
        <dbReference type="PROSITE-ProRule" id="PRU10141"/>
    </source>
</evidence>
<dbReference type="SMART" id="SM00220">
    <property type="entry name" value="S_TKc"/>
    <property type="match status" value="1"/>
</dbReference>
<gene>
    <name evidence="11" type="ORF">S7711_07298</name>
</gene>
<evidence type="ECO:0000256" key="4">
    <source>
        <dbReference type="ARBA" id="ARBA00022741"/>
    </source>
</evidence>
<dbReference type="Gene3D" id="1.10.510.10">
    <property type="entry name" value="Transferase(Phosphotransferase) domain 1"/>
    <property type="match status" value="1"/>
</dbReference>
<dbReference type="GO" id="GO:0005524">
    <property type="term" value="F:ATP binding"/>
    <property type="evidence" value="ECO:0007669"/>
    <property type="project" value="UniProtKB-UniRule"/>
</dbReference>
<evidence type="ECO:0000259" key="10">
    <source>
        <dbReference type="PROSITE" id="PS50011"/>
    </source>
</evidence>